<evidence type="ECO:0000313" key="1">
    <source>
        <dbReference type="EMBL" id="JAD15052.1"/>
    </source>
</evidence>
<name>A0A0A8XTL3_ARUDO</name>
<reference evidence="1" key="2">
    <citation type="journal article" date="2015" name="Data Brief">
        <title>Shoot transcriptome of the giant reed, Arundo donax.</title>
        <authorList>
            <person name="Barrero R.A."/>
            <person name="Guerrero F.D."/>
            <person name="Moolhuijzen P."/>
            <person name="Goolsby J.A."/>
            <person name="Tidwell J."/>
            <person name="Bellgard S.E."/>
            <person name="Bellgard M.I."/>
        </authorList>
    </citation>
    <scope>NUCLEOTIDE SEQUENCE</scope>
    <source>
        <tissue evidence="1">Shoot tissue taken approximately 20 cm above the soil surface</tissue>
    </source>
</reference>
<dbReference type="AlphaFoldDB" id="A0A0A8XTL3"/>
<reference evidence="1" key="1">
    <citation type="submission" date="2014-09" db="EMBL/GenBank/DDBJ databases">
        <authorList>
            <person name="Magalhaes I.L.F."/>
            <person name="Oliveira U."/>
            <person name="Santos F.R."/>
            <person name="Vidigal T.H.D.A."/>
            <person name="Brescovit A.D."/>
            <person name="Santos A.J."/>
        </authorList>
    </citation>
    <scope>NUCLEOTIDE SEQUENCE</scope>
    <source>
        <tissue evidence="1">Shoot tissue taken approximately 20 cm above the soil surface</tissue>
    </source>
</reference>
<dbReference type="EMBL" id="GBRH01282843">
    <property type="protein sequence ID" value="JAD15052.1"/>
    <property type="molecule type" value="Transcribed_RNA"/>
</dbReference>
<protein>
    <submittedName>
        <fullName evidence="1">Uncharacterized protein</fullName>
    </submittedName>
</protein>
<accession>A0A0A8XTL3</accession>
<sequence length="154" mass="16150">MQSASATAASYISAPSPSSFAAYIQLPLALTSARDVTLAQTKLVNASPTASLAMALGLSKPFIGCSPMAQAPPVRSVYVCAITATSLSGSWRGPTVCCCATRPVTHLSTFVVKKRFEHMEGSFKTRLRTSISVTSGAMSKGSPNRETLLNSKVF</sequence>
<organism evidence="1">
    <name type="scientific">Arundo donax</name>
    <name type="common">Giant reed</name>
    <name type="synonym">Donax arundinaceus</name>
    <dbReference type="NCBI Taxonomy" id="35708"/>
    <lineage>
        <taxon>Eukaryota</taxon>
        <taxon>Viridiplantae</taxon>
        <taxon>Streptophyta</taxon>
        <taxon>Embryophyta</taxon>
        <taxon>Tracheophyta</taxon>
        <taxon>Spermatophyta</taxon>
        <taxon>Magnoliopsida</taxon>
        <taxon>Liliopsida</taxon>
        <taxon>Poales</taxon>
        <taxon>Poaceae</taxon>
        <taxon>PACMAD clade</taxon>
        <taxon>Arundinoideae</taxon>
        <taxon>Arundineae</taxon>
        <taxon>Arundo</taxon>
    </lineage>
</organism>
<proteinExistence type="predicted"/>